<dbReference type="OMA" id="CCEITIG"/>
<dbReference type="AlphaFoldDB" id="A0A4U6VYM8"/>
<gene>
    <name evidence="5" type="ORF">SEVIR_2G015951v2</name>
</gene>
<evidence type="ECO:0000256" key="2">
    <source>
        <dbReference type="ARBA" id="ARBA00022729"/>
    </source>
</evidence>
<feature type="domain" description="Wall-associated receptor kinase galacturonan-binding" evidence="4">
    <location>
        <begin position="37"/>
        <end position="93"/>
    </location>
</feature>
<evidence type="ECO:0000256" key="3">
    <source>
        <dbReference type="SAM" id="SignalP"/>
    </source>
</evidence>
<accession>A0A4U6VYM8</accession>
<name>A0A4U6VYM8_SETVI</name>
<dbReference type="PANTHER" id="PTHR33491">
    <property type="entry name" value="OSJNBA0016N04.9 PROTEIN"/>
    <property type="match status" value="1"/>
</dbReference>
<dbReference type="GO" id="GO:0030247">
    <property type="term" value="F:polysaccharide binding"/>
    <property type="evidence" value="ECO:0007669"/>
    <property type="project" value="InterPro"/>
</dbReference>
<evidence type="ECO:0000256" key="1">
    <source>
        <dbReference type="ARBA" id="ARBA00004167"/>
    </source>
</evidence>
<protein>
    <recommendedName>
        <fullName evidence="4">Wall-associated receptor kinase galacturonan-binding domain-containing protein</fullName>
    </recommendedName>
</protein>
<keyword evidence="2 3" id="KW-0732">Signal</keyword>
<dbReference type="GO" id="GO:0016020">
    <property type="term" value="C:membrane"/>
    <property type="evidence" value="ECO:0007669"/>
    <property type="project" value="UniProtKB-SubCell"/>
</dbReference>
<dbReference type="EMBL" id="CM016553">
    <property type="protein sequence ID" value="TKW30147.1"/>
    <property type="molecule type" value="Genomic_DNA"/>
</dbReference>
<proteinExistence type="predicted"/>
<dbReference type="Pfam" id="PF13947">
    <property type="entry name" value="GUB_WAK_bind"/>
    <property type="match status" value="1"/>
</dbReference>
<keyword evidence="6" id="KW-1185">Reference proteome</keyword>
<evidence type="ECO:0000313" key="5">
    <source>
        <dbReference type="EMBL" id="TKW30147.1"/>
    </source>
</evidence>
<organism evidence="5 6">
    <name type="scientific">Setaria viridis</name>
    <name type="common">Green bristlegrass</name>
    <name type="synonym">Setaria italica subsp. viridis</name>
    <dbReference type="NCBI Taxonomy" id="4556"/>
    <lineage>
        <taxon>Eukaryota</taxon>
        <taxon>Viridiplantae</taxon>
        <taxon>Streptophyta</taxon>
        <taxon>Embryophyta</taxon>
        <taxon>Tracheophyta</taxon>
        <taxon>Spermatophyta</taxon>
        <taxon>Magnoliopsida</taxon>
        <taxon>Liliopsida</taxon>
        <taxon>Poales</taxon>
        <taxon>Poaceae</taxon>
        <taxon>PACMAD clade</taxon>
        <taxon>Panicoideae</taxon>
        <taxon>Panicodae</taxon>
        <taxon>Paniceae</taxon>
        <taxon>Cenchrinae</taxon>
        <taxon>Setaria</taxon>
    </lineage>
</organism>
<dbReference type="Proteomes" id="UP000298652">
    <property type="component" value="Chromosome 2"/>
</dbReference>
<evidence type="ECO:0000259" key="4">
    <source>
        <dbReference type="Pfam" id="PF13947"/>
    </source>
</evidence>
<feature type="signal peptide" evidence="3">
    <location>
        <begin position="1"/>
        <end position="24"/>
    </location>
</feature>
<feature type="chain" id="PRO_5020686197" description="Wall-associated receptor kinase galacturonan-binding domain-containing protein" evidence="3">
    <location>
        <begin position="25"/>
        <end position="238"/>
    </location>
</feature>
<comment type="subcellular location">
    <subcellularLocation>
        <location evidence="1">Membrane</location>
        <topology evidence="1">Single-pass membrane protein</topology>
    </subcellularLocation>
</comment>
<dbReference type="Gramene" id="TKW30147">
    <property type="protein sequence ID" value="TKW30147"/>
    <property type="gene ID" value="SEVIR_2G015951v2"/>
</dbReference>
<sequence length="238" mass="26434">MAPLQVLLWHILVPALVTSHLVAGASNSSMPGPDCHMCGNIEIPYPFGIGEGCGRPGFNPYVITCDDSFSPPRPYLVDVEIASISPETGEIRVFSLPSYLCYNLNSPRIFTTYDFQWTLNDPFVISERRNEFTAIGCSTVAMLKSTSYYTGCVSYCVSIEDAAADGDKCTGLGCCQIPISGNLSTTEVRWNYKNGTDYYYPWEYSQCSFAFVAEKGWYNFSRQDLILDGNNSFFSRSS</sequence>
<dbReference type="InterPro" id="IPR025287">
    <property type="entry name" value="WAK_GUB"/>
</dbReference>
<evidence type="ECO:0000313" key="6">
    <source>
        <dbReference type="Proteomes" id="UP000298652"/>
    </source>
</evidence>
<reference evidence="5" key="1">
    <citation type="submission" date="2019-03" db="EMBL/GenBank/DDBJ databases">
        <title>WGS assembly of Setaria viridis.</title>
        <authorList>
            <person name="Huang P."/>
            <person name="Jenkins J."/>
            <person name="Grimwood J."/>
            <person name="Barry K."/>
            <person name="Healey A."/>
            <person name="Mamidi S."/>
            <person name="Sreedasyam A."/>
            <person name="Shu S."/>
            <person name="Feldman M."/>
            <person name="Wu J."/>
            <person name="Yu Y."/>
            <person name="Chen C."/>
            <person name="Johnson J."/>
            <person name="Rokhsar D."/>
            <person name="Baxter I."/>
            <person name="Schmutz J."/>
            <person name="Brutnell T."/>
            <person name="Kellogg E."/>
        </authorList>
    </citation>
    <scope>NUCLEOTIDE SEQUENCE [LARGE SCALE GENOMIC DNA]</scope>
</reference>